<evidence type="ECO:0000256" key="5">
    <source>
        <dbReference type="ARBA" id="ARBA00023136"/>
    </source>
</evidence>
<evidence type="ECO:0000256" key="1">
    <source>
        <dbReference type="ARBA" id="ARBA00004141"/>
    </source>
</evidence>
<proteinExistence type="inferred from homology"/>
<comment type="caution">
    <text evidence="9">The sequence shown here is derived from an EMBL/GenBank/DDBJ whole genome shotgun (WGS) entry which is preliminary data.</text>
</comment>
<keyword evidence="10" id="KW-1185">Reference proteome</keyword>
<dbReference type="PANTHER" id="PTHR43839:SF3">
    <property type="entry name" value="OLIGOPEPTIDE ABC TRANSPORTER, PERMEASE PROTEIN"/>
    <property type="match status" value="1"/>
</dbReference>
<dbReference type="InterPro" id="IPR000515">
    <property type="entry name" value="MetI-like"/>
</dbReference>
<dbReference type="Gene3D" id="1.10.3720.10">
    <property type="entry name" value="MetI-like"/>
    <property type="match status" value="1"/>
</dbReference>
<evidence type="ECO:0000256" key="7">
    <source>
        <dbReference type="SAM" id="MobiDB-lite"/>
    </source>
</evidence>
<dbReference type="AlphaFoldDB" id="A0A917HRZ3"/>
<evidence type="ECO:0000256" key="4">
    <source>
        <dbReference type="ARBA" id="ARBA00022989"/>
    </source>
</evidence>
<feature type="transmembrane region" description="Helical" evidence="6">
    <location>
        <begin position="353"/>
        <end position="370"/>
    </location>
</feature>
<evidence type="ECO:0000256" key="6">
    <source>
        <dbReference type="RuleBase" id="RU363032"/>
    </source>
</evidence>
<keyword evidence="4 6" id="KW-1133">Transmembrane helix</keyword>
<evidence type="ECO:0000313" key="10">
    <source>
        <dbReference type="Proteomes" id="UP000600247"/>
    </source>
</evidence>
<dbReference type="Pfam" id="PF12911">
    <property type="entry name" value="OppC_N"/>
    <property type="match status" value="1"/>
</dbReference>
<feature type="region of interest" description="Disordered" evidence="7">
    <location>
        <begin position="381"/>
        <end position="409"/>
    </location>
</feature>
<feature type="transmembrane region" description="Helical" evidence="6">
    <location>
        <begin position="45"/>
        <end position="64"/>
    </location>
</feature>
<feature type="transmembrane region" description="Helical" evidence="6">
    <location>
        <begin position="289"/>
        <end position="314"/>
    </location>
</feature>
<dbReference type="Proteomes" id="UP000600247">
    <property type="component" value="Unassembled WGS sequence"/>
</dbReference>
<dbReference type="RefSeq" id="WP_188892593.1">
    <property type="nucleotide sequence ID" value="NZ_BMHY01000017.1"/>
</dbReference>
<feature type="transmembrane region" description="Helical" evidence="6">
    <location>
        <begin position="216"/>
        <end position="237"/>
    </location>
</feature>
<name>A0A917HRZ3_9BACL</name>
<comment type="subcellular location">
    <subcellularLocation>
        <location evidence="6">Cell membrane</location>
        <topology evidence="6">Multi-pass membrane protein</topology>
    </subcellularLocation>
    <subcellularLocation>
        <location evidence="1">Membrane</location>
        <topology evidence="1">Multi-pass membrane protein</topology>
    </subcellularLocation>
</comment>
<dbReference type="EMBL" id="BMHY01000017">
    <property type="protein sequence ID" value="GGG87206.1"/>
    <property type="molecule type" value="Genomic_DNA"/>
</dbReference>
<keyword evidence="2 6" id="KW-0813">Transport</keyword>
<dbReference type="PANTHER" id="PTHR43839">
    <property type="entry name" value="OPPC IN A BINDING PROTEIN-DEPENDENT TRANSPORT SYSTEM"/>
    <property type="match status" value="1"/>
</dbReference>
<dbReference type="GO" id="GO:0005886">
    <property type="term" value="C:plasma membrane"/>
    <property type="evidence" value="ECO:0007669"/>
    <property type="project" value="UniProtKB-SubCell"/>
</dbReference>
<feature type="transmembrane region" description="Helical" evidence="6">
    <location>
        <begin position="182"/>
        <end position="204"/>
    </location>
</feature>
<dbReference type="SUPFAM" id="SSF161098">
    <property type="entry name" value="MetI-like"/>
    <property type="match status" value="1"/>
</dbReference>
<dbReference type="GO" id="GO:0055085">
    <property type="term" value="P:transmembrane transport"/>
    <property type="evidence" value="ECO:0007669"/>
    <property type="project" value="InterPro"/>
</dbReference>
<comment type="similarity">
    <text evidence="6">Belongs to the binding-protein-dependent transport system permease family.</text>
</comment>
<sequence>MVTQAKALMQRFVQRRAKKGAGQDYATSHWKLMYRELKRHKLARISLYILGFFYLVALLGGFIAPQGLESYSGEYMNSAPTKVRMVDANGKFHIQPFVYGLKSERDPETLRKRFVEDPEQVFPVKLFVHGSDYSFLGLFKTDIHLFGVDEPGRIFLFGTDSMGRDMFSRVVLGSQVSLTLPLVGVSISFLLGLLIGGISGYAGGRVDAIIQRFIDIVRSFPTLPLWMALAAAIPPRVGVVEMFFYITIIMAFIEWTGLARVVRSKFISLRSEDYVTAAKIAGVSDLRIIFAHLVPGFISYLVVAATLAIPGMIIGETAMSFLGLGIRSPATSWGVLMQEAQQIENVALYPWKLIPLLFVITTVLAFNFLGDGLRDAADPYSHGNGAKSAKRKGKRKWVSLRSKKKQLEV</sequence>
<keyword evidence="3 6" id="KW-0812">Transmembrane</keyword>
<gene>
    <name evidence="9" type="ORF">GCM10010918_51890</name>
</gene>
<dbReference type="Pfam" id="PF00528">
    <property type="entry name" value="BPD_transp_1"/>
    <property type="match status" value="1"/>
</dbReference>
<feature type="domain" description="ABC transmembrane type-1" evidence="8">
    <location>
        <begin position="174"/>
        <end position="370"/>
    </location>
</feature>
<dbReference type="InterPro" id="IPR025966">
    <property type="entry name" value="OppC_N"/>
</dbReference>
<dbReference type="InterPro" id="IPR035906">
    <property type="entry name" value="MetI-like_sf"/>
</dbReference>
<dbReference type="CDD" id="cd06261">
    <property type="entry name" value="TM_PBP2"/>
    <property type="match status" value="1"/>
</dbReference>
<organism evidence="9 10">
    <name type="scientific">Paenibacillus radicis</name>
    <name type="common">ex Gao et al. 2016</name>
    <dbReference type="NCBI Taxonomy" id="1737354"/>
    <lineage>
        <taxon>Bacteria</taxon>
        <taxon>Bacillati</taxon>
        <taxon>Bacillota</taxon>
        <taxon>Bacilli</taxon>
        <taxon>Bacillales</taxon>
        <taxon>Paenibacillaceae</taxon>
        <taxon>Paenibacillus</taxon>
    </lineage>
</organism>
<dbReference type="PROSITE" id="PS50928">
    <property type="entry name" value="ABC_TM1"/>
    <property type="match status" value="1"/>
</dbReference>
<evidence type="ECO:0000259" key="8">
    <source>
        <dbReference type="PROSITE" id="PS50928"/>
    </source>
</evidence>
<accession>A0A917HRZ3</accession>
<feature type="compositionally biased region" description="Basic residues" evidence="7">
    <location>
        <begin position="388"/>
        <end position="409"/>
    </location>
</feature>
<feature type="transmembrane region" description="Helical" evidence="6">
    <location>
        <begin position="243"/>
        <end position="262"/>
    </location>
</feature>
<evidence type="ECO:0000256" key="2">
    <source>
        <dbReference type="ARBA" id="ARBA00022448"/>
    </source>
</evidence>
<protein>
    <submittedName>
        <fullName evidence="9">Peptide ABC transporter permease</fullName>
    </submittedName>
</protein>
<evidence type="ECO:0000313" key="9">
    <source>
        <dbReference type="EMBL" id="GGG87206.1"/>
    </source>
</evidence>
<evidence type="ECO:0000256" key="3">
    <source>
        <dbReference type="ARBA" id="ARBA00022692"/>
    </source>
</evidence>
<keyword evidence="5 6" id="KW-0472">Membrane</keyword>
<reference evidence="9 10" key="1">
    <citation type="journal article" date="2014" name="Int. J. Syst. Evol. Microbiol.">
        <title>Complete genome sequence of Corynebacterium casei LMG S-19264T (=DSM 44701T), isolated from a smear-ripened cheese.</title>
        <authorList>
            <consortium name="US DOE Joint Genome Institute (JGI-PGF)"/>
            <person name="Walter F."/>
            <person name="Albersmeier A."/>
            <person name="Kalinowski J."/>
            <person name="Ruckert C."/>
        </authorList>
    </citation>
    <scope>NUCLEOTIDE SEQUENCE [LARGE SCALE GENOMIC DNA]</scope>
    <source>
        <strain evidence="9 10">CGMCC 1.15286</strain>
    </source>
</reference>